<evidence type="ECO:0000313" key="2">
    <source>
        <dbReference type="Proteomes" id="UP000054166"/>
    </source>
</evidence>
<keyword evidence="2" id="KW-1185">Reference proteome</keyword>
<dbReference type="STRING" id="765440.A0A0C3G2I3"/>
<dbReference type="HOGENOM" id="CLU_147109_0_0_1"/>
<accession>A0A0C3G2I3</accession>
<reference evidence="2" key="2">
    <citation type="submission" date="2015-01" db="EMBL/GenBank/DDBJ databases">
        <title>Evolutionary Origins and Diversification of the Mycorrhizal Mutualists.</title>
        <authorList>
            <consortium name="DOE Joint Genome Institute"/>
            <consortium name="Mycorrhizal Genomics Consortium"/>
            <person name="Kohler A."/>
            <person name="Kuo A."/>
            <person name="Nagy L.G."/>
            <person name="Floudas D."/>
            <person name="Copeland A."/>
            <person name="Barry K.W."/>
            <person name="Cichocki N."/>
            <person name="Veneault-Fourrey C."/>
            <person name="LaButti K."/>
            <person name="Lindquist E.A."/>
            <person name="Lipzen A."/>
            <person name="Lundell T."/>
            <person name="Morin E."/>
            <person name="Murat C."/>
            <person name="Riley R."/>
            <person name="Ohm R."/>
            <person name="Sun H."/>
            <person name="Tunlid A."/>
            <person name="Henrissat B."/>
            <person name="Grigoriev I.V."/>
            <person name="Hibbett D.S."/>
            <person name="Martin F."/>
        </authorList>
    </citation>
    <scope>NUCLEOTIDE SEQUENCE [LARGE SCALE GENOMIC DNA]</scope>
    <source>
        <strain evidence="2">F 1598</strain>
    </source>
</reference>
<dbReference type="AlphaFoldDB" id="A0A0C3G2I3"/>
<dbReference type="EMBL" id="KN832986">
    <property type="protein sequence ID" value="KIM84831.1"/>
    <property type="molecule type" value="Genomic_DNA"/>
</dbReference>
<sequence length="165" mass="19755">MHHCLYISEIVSTIMNFTMGKGNEGTVANFAIAYHAFQEPALDVLWRAHFTLEPLIKCMPDDLWEVVDSNVEEQRLRFRRPMVVTDFTRWKYYAPRIRCLPHRVERSFTYIDLEVINAVGLEPSLRLPNLRQIFWAPWNDDTYVRRYQSFYWICGDAFQHHLRGR</sequence>
<protein>
    <submittedName>
        <fullName evidence="1">Uncharacterized protein</fullName>
    </submittedName>
</protein>
<dbReference type="OrthoDB" id="2651843at2759"/>
<evidence type="ECO:0000313" key="1">
    <source>
        <dbReference type="EMBL" id="KIM84831.1"/>
    </source>
</evidence>
<dbReference type="InParanoid" id="A0A0C3G2I3"/>
<dbReference type="Proteomes" id="UP000054166">
    <property type="component" value="Unassembled WGS sequence"/>
</dbReference>
<gene>
    <name evidence="1" type="ORF">PILCRDRAFT_370913</name>
</gene>
<reference evidence="1 2" key="1">
    <citation type="submission" date="2014-04" db="EMBL/GenBank/DDBJ databases">
        <authorList>
            <consortium name="DOE Joint Genome Institute"/>
            <person name="Kuo A."/>
            <person name="Tarkka M."/>
            <person name="Buscot F."/>
            <person name="Kohler A."/>
            <person name="Nagy L.G."/>
            <person name="Floudas D."/>
            <person name="Copeland A."/>
            <person name="Barry K.W."/>
            <person name="Cichocki N."/>
            <person name="Veneault-Fourrey C."/>
            <person name="LaButti K."/>
            <person name="Lindquist E.A."/>
            <person name="Lipzen A."/>
            <person name="Lundell T."/>
            <person name="Morin E."/>
            <person name="Murat C."/>
            <person name="Sun H."/>
            <person name="Tunlid A."/>
            <person name="Henrissat B."/>
            <person name="Grigoriev I.V."/>
            <person name="Hibbett D.S."/>
            <person name="Martin F."/>
            <person name="Nordberg H.P."/>
            <person name="Cantor M.N."/>
            <person name="Hua S.X."/>
        </authorList>
    </citation>
    <scope>NUCLEOTIDE SEQUENCE [LARGE SCALE GENOMIC DNA]</scope>
    <source>
        <strain evidence="1 2">F 1598</strain>
    </source>
</reference>
<proteinExistence type="predicted"/>
<name>A0A0C3G2I3_PILCF</name>
<organism evidence="1 2">
    <name type="scientific">Piloderma croceum (strain F 1598)</name>
    <dbReference type="NCBI Taxonomy" id="765440"/>
    <lineage>
        <taxon>Eukaryota</taxon>
        <taxon>Fungi</taxon>
        <taxon>Dikarya</taxon>
        <taxon>Basidiomycota</taxon>
        <taxon>Agaricomycotina</taxon>
        <taxon>Agaricomycetes</taxon>
        <taxon>Agaricomycetidae</taxon>
        <taxon>Atheliales</taxon>
        <taxon>Atheliaceae</taxon>
        <taxon>Piloderma</taxon>
    </lineage>
</organism>